<dbReference type="KEGG" id="tng:GSTEN00036832G001"/>
<evidence type="ECO:0000313" key="1">
    <source>
        <dbReference type="EMBL" id="CAG14475.1"/>
    </source>
</evidence>
<reference evidence="1" key="1">
    <citation type="journal article" date="2004" name="Nature">
        <title>Genome duplication in the teleost fish Tetraodon nigroviridis reveals the early vertebrate proto-karyotype.</title>
        <authorList>
            <person name="Jaillon O."/>
            <person name="Aury J.-M."/>
            <person name="Brunet F."/>
            <person name="Petit J.-L."/>
            <person name="Stange-Thomann N."/>
            <person name="Mauceli E."/>
            <person name="Bouneau L."/>
            <person name="Fischer C."/>
            <person name="Ozouf-Costaz C."/>
            <person name="Bernot A."/>
            <person name="Nicaud S."/>
            <person name="Jaffe D."/>
            <person name="Fisher S."/>
            <person name="Lutfalla G."/>
            <person name="Dossat C."/>
            <person name="Segurens B."/>
            <person name="Dasilva C."/>
            <person name="Salanoubat M."/>
            <person name="Levy M."/>
            <person name="Boudet N."/>
            <person name="Castellano S."/>
            <person name="Anthouard V."/>
            <person name="Jubin C."/>
            <person name="Castelli V."/>
            <person name="Katinka M."/>
            <person name="Vacherie B."/>
            <person name="Biemont C."/>
            <person name="Skalli Z."/>
            <person name="Cattolico L."/>
            <person name="Poulain J."/>
            <person name="De Berardinis V."/>
            <person name="Cruaud C."/>
            <person name="Duprat S."/>
            <person name="Brottier P."/>
            <person name="Coutanceau J.-P."/>
            <person name="Gouzy J."/>
            <person name="Parra G."/>
            <person name="Lardier G."/>
            <person name="Chapple C."/>
            <person name="McKernan K.J."/>
            <person name="McEwan P."/>
            <person name="Bosak S."/>
            <person name="Kellis M."/>
            <person name="Volff J.-N."/>
            <person name="Guigo R."/>
            <person name="Zody M.C."/>
            <person name="Mesirov J."/>
            <person name="Lindblad-Toh K."/>
            <person name="Birren B."/>
            <person name="Nusbaum C."/>
            <person name="Kahn D."/>
            <person name="Robinson-Rechavi M."/>
            <person name="Laudet V."/>
            <person name="Schachter V."/>
            <person name="Quetier F."/>
            <person name="Saurin W."/>
            <person name="Scarpelli C."/>
            <person name="Wincker P."/>
            <person name="Lander E.S."/>
            <person name="Weissenbach J."/>
            <person name="Roest Crollius H."/>
        </authorList>
    </citation>
    <scope>NUCLEOTIDE SEQUENCE [LARGE SCALE GENOMIC DNA]</scope>
</reference>
<gene>
    <name evidence="1" type="ORF">GSTENG00036832001</name>
</gene>
<protein>
    <submittedName>
        <fullName evidence="1">(spotted green pufferfish) hypothetical protein</fullName>
    </submittedName>
</protein>
<sequence length="56" mass="6187">CCSRGWWRNRARSRATCSCSCLWCRSEARSTAELSPTAGRLCWHANRGADQPPCGG</sequence>
<dbReference type="EMBL" id="CAAE01022813">
    <property type="protein sequence ID" value="CAG14475.1"/>
    <property type="molecule type" value="Genomic_DNA"/>
</dbReference>
<reference evidence="1" key="2">
    <citation type="submission" date="2004-02" db="EMBL/GenBank/DDBJ databases">
        <authorList>
            <consortium name="Genoscope"/>
            <consortium name="Whitehead Institute Centre for Genome Research"/>
        </authorList>
    </citation>
    <scope>NUCLEOTIDE SEQUENCE</scope>
</reference>
<name>Q4RAV8_TETNG</name>
<accession>Q4RAV8</accession>
<proteinExistence type="predicted"/>
<organism evidence="1">
    <name type="scientific">Tetraodon nigroviridis</name>
    <name type="common">Spotted green pufferfish</name>
    <name type="synonym">Chelonodon nigroviridis</name>
    <dbReference type="NCBI Taxonomy" id="99883"/>
    <lineage>
        <taxon>Eukaryota</taxon>
        <taxon>Metazoa</taxon>
        <taxon>Chordata</taxon>
        <taxon>Craniata</taxon>
        <taxon>Vertebrata</taxon>
        <taxon>Euteleostomi</taxon>
        <taxon>Actinopterygii</taxon>
        <taxon>Neopterygii</taxon>
        <taxon>Teleostei</taxon>
        <taxon>Neoteleostei</taxon>
        <taxon>Acanthomorphata</taxon>
        <taxon>Eupercaria</taxon>
        <taxon>Tetraodontiformes</taxon>
        <taxon>Tetradontoidea</taxon>
        <taxon>Tetraodontidae</taxon>
        <taxon>Tetraodon</taxon>
    </lineage>
</organism>
<feature type="non-terminal residue" evidence="1">
    <location>
        <position position="1"/>
    </location>
</feature>
<dbReference type="AlphaFoldDB" id="Q4RAV8"/>
<comment type="caution">
    <text evidence="1">The sequence shown here is derived from an EMBL/GenBank/DDBJ whole genome shotgun (WGS) entry which is preliminary data.</text>
</comment>